<evidence type="ECO:0000313" key="3">
    <source>
        <dbReference type="EMBL" id="ABK53657.1"/>
    </source>
</evidence>
<accession>A0LW47</accession>
<dbReference type="KEGG" id="ace:Acel_1885"/>
<dbReference type="HOGENOM" id="CLU_2581679_0_0_11"/>
<sequence>MTNLVTTCATPIVPMLLDPAFAANPTKNPNGGLGFLVVLALGVAVYFLFRSMNKHLRRAASLRDEENEPDVRRPTDRRPR</sequence>
<feature type="compositionally biased region" description="Basic and acidic residues" evidence="1">
    <location>
        <begin position="61"/>
        <end position="80"/>
    </location>
</feature>
<keyword evidence="2" id="KW-0472">Membrane</keyword>
<organism evidence="3 4">
    <name type="scientific">Acidothermus cellulolyticus (strain ATCC 43068 / DSM 8971 / 11B)</name>
    <dbReference type="NCBI Taxonomy" id="351607"/>
    <lineage>
        <taxon>Bacteria</taxon>
        <taxon>Bacillati</taxon>
        <taxon>Actinomycetota</taxon>
        <taxon>Actinomycetes</taxon>
        <taxon>Acidothermales</taxon>
        <taxon>Acidothermaceae</taxon>
        <taxon>Acidothermus</taxon>
    </lineage>
</organism>
<dbReference type="AlphaFoldDB" id="A0LW47"/>
<gene>
    <name evidence="3" type="ordered locus">Acel_1885</name>
</gene>
<dbReference type="STRING" id="351607.Acel_1885"/>
<feature type="transmembrane region" description="Helical" evidence="2">
    <location>
        <begin position="32"/>
        <end position="49"/>
    </location>
</feature>
<dbReference type="Proteomes" id="UP000008221">
    <property type="component" value="Chromosome"/>
</dbReference>
<proteinExistence type="predicted"/>
<dbReference type="EMBL" id="CP000481">
    <property type="protein sequence ID" value="ABK53657.1"/>
    <property type="molecule type" value="Genomic_DNA"/>
</dbReference>
<evidence type="ECO:0000256" key="1">
    <source>
        <dbReference type="SAM" id="MobiDB-lite"/>
    </source>
</evidence>
<dbReference type="RefSeq" id="WP_011720720.1">
    <property type="nucleotide sequence ID" value="NC_008578.1"/>
</dbReference>
<dbReference type="InParanoid" id="A0LW47"/>
<protein>
    <submittedName>
        <fullName evidence="3">Uncharacterized protein</fullName>
    </submittedName>
</protein>
<reference evidence="3 4" key="1">
    <citation type="journal article" date="2009" name="Genome Res.">
        <title>Complete genome of the cellulolytic thermophile Acidothermus cellulolyticus 11B provides insights into its ecophysiological and evolutionary adaptations.</title>
        <authorList>
            <person name="Barabote R.D."/>
            <person name="Xie G."/>
            <person name="Leu D.H."/>
            <person name="Normand P."/>
            <person name="Necsulea A."/>
            <person name="Daubin V."/>
            <person name="Medigue C."/>
            <person name="Adney W.S."/>
            <person name="Xu X.C."/>
            <person name="Lapidus A."/>
            <person name="Parales R.E."/>
            <person name="Detter C."/>
            <person name="Pujic P."/>
            <person name="Bruce D."/>
            <person name="Lavire C."/>
            <person name="Challacombe J.F."/>
            <person name="Brettin T.S."/>
            <person name="Berry A.M."/>
        </authorList>
    </citation>
    <scope>NUCLEOTIDE SEQUENCE [LARGE SCALE GENOMIC DNA]</scope>
    <source>
        <strain evidence="4">ATCC 43068 / DSM 8971 / 11B</strain>
    </source>
</reference>
<feature type="region of interest" description="Disordered" evidence="1">
    <location>
        <begin position="60"/>
        <end position="80"/>
    </location>
</feature>
<evidence type="ECO:0000256" key="2">
    <source>
        <dbReference type="SAM" id="Phobius"/>
    </source>
</evidence>
<name>A0LW47_ACIC1</name>
<keyword evidence="4" id="KW-1185">Reference proteome</keyword>
<evidence type="ECO:0000313" key="4">
    <source>
        <dbReference type="Proteomes" id="UP000008221"/>
    </source>
</evidence>
<keyword evidence="2" id="KW-1133">Transmembrane helix</keyword>
<keyword evidence="2" id="KW-0812">Transmembrane</keyword>